<proteinExistence type="predicted"/>
<dbReference type="OrthoDB" id="1937861at2"/>
<name>A0A1M4XD32_9CLOT</name>
<reference evidence="1 2" key="1">
    <citation type="submission" date="2016-11" db="EMBL/GenBank/DDBJ databases">
        <authorList>
            <person name="Jaros S."/>
            <person name="Januszkiewicz K."/>
            <person name="Wedrychowicz H."/>
        </authorList>
    </citation>
    <scope>NUCLEOTIDE SEQUENCE [LARGE SCALE GENOMIC DNA]</scope>
    <source>
        <strain evidence="1 2">DSM 2631</strain>
    </source>
</reference>
<sequence length="263" mass="31733">MGEFNKIRIVDFNNIWLDQYGNYKDIFKRKKYIIIKKNKCIKYYIDKFFLYNNFIIDTINLKNIYEYEDFFKINNSNSNNILIFVVKITNKEEFNKIFSVIKSFFYEKDLVIIAYASLNYVNLLKNTKKNIFFIKDKDDKELVNLSIDCTLKIIIKLIIDKRQIYNSLKSKDILNIYTIKIKDENSIGRAVIKVLNEFKEFQYCNEFIIGIFIKDYLKVQDFSYFIDPLEEYMPFDAKINFVKIYDENINELFIINIIGAKKY</sequence>
<keyword evidence="2" id="KW-1185">Reference proteome</keyword>
<evidence type="ECO:0000313" key="1">
    <source>
        <dbReference type="EMBL" id="SHE91313.1"/>
    </source>
</evidence>
<dbReference type="Proteomes" id="UP000184035">
    <property type="component" value="Unassembled WGS sequence"/>
</dbReference>
<protein>
    <submittedName>
        <fullName evidence="1">Uncharacterized protein</fullName>
    </submittedName>
</protein>
<dbReference type="AlphaFoldDB" id="A0A1M4XD32"/>
<evidence type="ECO:0000313" key="2">
    <source>
        <dbReference type="Proteomes" id="UP000184035"/>
    </source>
</evidence>
<gene>
    <name evidence="1" type="ORF">SAMN05443638_11738</name>
</gene>
<dbReference type="STRING" id="1533.SAMN05443638_11738"/>
<dbReference type="EMBL" id="FQVM01000017">
    <property type="protein sequence ID" value="SHE91313.1"/>
    <property type="molecule type" value="Genomic_DNA"/>
</dbReference>
<accession>A0A1M4XD32</accession>
<dbReference type="RefSeq" id="WP_072896541.1">
    <property type="nucleotide sequence ID" value="NZ_FQVM01000017.1"/>
</dbReference>
<organism evidence="1 2">
    <name type="scientific">Clostridium fallax</name>
    <dbReference type="NCBI Taxonomy" id="1533"/>
    <lineage>
        <taxon>Bacteria</taxon>
        <taxon>Bacillati</taxon>
        <taxon>Bacillota</taxon>
        <taxon>Clostridia</taxon>
        <taxon>Eubacteriales</taxon>
        <taxon>Clostridiaceae</taxon>
        <taxon>Clostridium</taxon>
    </lineage>
</organism>